<dbReference type="Gene3D" id="3.40.50.150">
    <property type="entry name" value="Vaccinia Virus protein VP39"/>
    <property type="match status" value="1"/>
</dbReference>
<keyword evidence="2" id="KW-0808">Transferase</keyword>
<evidence type="ECO:0000256" key="1">
    <source>
        <dbReference type="ARBA" id="ARBA00022603"/>
    </source>
</evidence>
<protein>
    <recommendedName>
        <fullName evidence="4">tRNA (uracil(54)-C(5))-methyltransferase</fullName>
        <ecNumber evidence="4">2.1.1.35</ecNumber>
    </recommendedName>
</protein>
<comment type="catalytic activity">
    <reaction evidence="5">
        <text>uridine(54) in tRNA + S-adenosyl-L-methionine = 5-methyluridine(54) in tRNA + S-adenosyl-L-homocysteine + H(+)</text>
        <dbReference type="Rhea" id="RHEA:42712"/>
        <dbReference type="Rhea" id="RHEA-COMP:10167"/>
        <dbReference type="Rhea" id="RHEA-COMP:10193"/>
        <dbReference type="ChEBI" id="CHEBI:15378"/>
        <dbReference type="ChEBI" id="CHEBI:57856"/>
        <dbReference type="ChEBI" id="CHEBI:59789"/>
        <dbReference type="ChEBI" id="CHEBI:65315"/>
        <dbReference type="ChEBI" id="CHEBI:74447"/>
        <dbReference type="EC" id="2.1.1.35"/>
    </reaction>
    <physiologicalReaction direction="left-to-right" evidence="5">
        <dbReference type="Rhea" id="RHEA:42713"/>
    </physiologicalReaction>
</comment>
<dbReference type="GO" id="GO:0006396">
    <property type="term" value="P:RNA processing"/>
    <property type="evidence" value="ECO:0007669"/>
    <property type="project" value="InterPro"/>
</dbReference>
<sequence>MSGSRSRTPQGRRICRVSWWPVTPGSTRSCSAPQIPHFSSLFLPGLTNIEFHCGKAEDVFPTVLNAVVSPNVTAIVDPPRAGLHSRVILAIRRAEHLKRLVYVSCNAKAAMNNFIESVNHLLALPSPHTAPP</sequence>
<dbReference type="InterPro" id="IPR010280">
    <property type="entry name" value="U5_MeTrfase_fam"/>
</dbReference>
<dbReference type="InterPro" id="IPR029063">
    <property type="entry name" value="SAM-dependent_MTases_sf"/>
</dbReference>
<comment type="caution">
    <text evidence="7">The sequence shown here is derived from an EMBL/GenBank/DDBJ whole genome shotgun (WGS) entry which is preliminary data.</text>
</comment>
<keyword evidence="1" id="KW-0489">Methyltransferase</keyword>
<dbReference type="GO" id="GO:0003723">
    <property type="term" value="F:RNA binding"/>
    <property type="evidence" value="ECO:0007669"/>
    <property type="project" value="TreeGrafter"/>
</dbReference>
<dbReference type="GO" id="GO:0030697">
    <property type="term" value="F:tRNA (uracil(54)-C5)-methyltransferase activity, S-adenosyl methionine-dependent"/>
    <property type="evidence" value="ECO:0007669"/>
    <property type="project" value="UniProtKB-EC"/>
</dbReference>
<gene>
    <name evidence="7" type="ORF">AMELA_G00236420</name>
</gene>
<dbReference type="GO" id="GO:0032259">
    <property type="term" value="P:methylation"/>
    <property type="evidence" value="ECO:0007669"/>
    <property type="project" value="UniProtKB-KW"/>
</dbReference>
<dbReference type="PANTHER" id="PTHR45904">
    <property type="entry name" value="TRNA (URACIL-5-)-METHYLTRANSFERASE"/>
    <property type="match status" value="1"/>
</dbReference>
<evidence type="ECO:0000256" key="6">
    <source>
        <dbReference type="PROSITE-ProRule" id="PRU10015"/>
    </source>
</evidence>
<keyword evidence="8" id="KW-1185">Reference proteome</keyword>
<dbReference type="InterPro" id="IPR045850">
    <property type="entry name" value="TRM2_met"/>
</dbReference>
<evidence type="ECO:0000256" key="3">
    <source>
        <dbReference type="ARBA" id="ARBA00022691"/>
    </source>
</evidence>
<name>A0A7J5ZU41_AMEME</name>
<evidence type="ECO:0000313" key="7">
    <source>
        <dbReference type="EMBL" id="KAF4074162.1"/>
    </source>
</evidence>
<dbReference type="SUPFAM" id="SSF53335">
    <property type="entry name" value="S-adenosyl-L-methionine-dependent methyltransferases"/>
    <property type="match status" value="1"/>
</dbReference>
<evidence type="ECO:0000256" key="4">
    <source>
        <dbReference type="ARBA" id="ARBA00033763"/>
    </source>
</evidence>
<reference evidence="7 8" key="1">
    <citation type="submission" date="2020-02" db="EMBL/GenBank/DDBJ databases">
        <title>A chromosome-scale genome assembly of the black bullhead catfish (Ameiurus melas).</title>
        <authorList>
            <person name="Wen M."/>
            <person name="Zham M."/>
            <person name="Cabau C."/>
            <person name="Klopp C."/>
            <person name="Donnadieu C."/>
            <person name="Roques C."/>
            <person name="Bouchez O."/>
            <person name="Lampietro C."/>
            <person name="Jouanno E."/>
            <person name="Herpin A."/>
            <person name="Louis A."/>
            <person name="Berthelot C."/>
            <person name="Parey E."/>
            <person name="Roest-Crollius H."/>
            <person name="Braasch I."/>
            <person name="Postlethwait J."/>
            <person name="Robinson-Rechavi M."/>
            <person name="Echchiki A."/>
            <person name="Begum T."/>
            <person name="Montfort J."/>
            <person name="Schartl M."/>
            <person name="Bobe J."/>
            <person name="Guiguen Y."/>
        </authorList>
    </citation>
    <scope>NUCLEOTIDE SEQUENCE [LARGE SCALE GENOMIC DNA]</scope>
    <source>
        <strain evidence="7">M_S1</strain>
        <tissue evidence="7">Blood</tissue>
    </source>
</reference>
<dbReference type="Pfam" id="PF05958">
    <property type="entry name" value="tRNA_U5-meth_tr"/>
    <property type="match status" value="1"/>
</dbReference>
<keyword evidence="3" id="KW-0949">S-adenosyl-L-methionine</keyword>
<dbReference type="PANTHER" id="PTHR45904:SF2">
    <property type="entry name" value="TRNA (URACIL-5-)-METHYLTRANSFERASE HOMOLOG A"/>
    <property type="match status" value="1"/>
</dbReference>
<dbReference type="AlphaFoldDB" id="A0A7J5ZU41"/>
<dbReference type="EMBL" id="JAAGNN010000022">
    <property type="protein sequence ID" value="KAF4074162.1"/>
    <property type="molecule type" value="Genomic_DNA"/>
</dbReference>
<organism evidence="7 8">
    <name type="scientific">Ameiurus melas</name>
    <name type="common">Black bullhead</name>
    <name type="synonym">Silurus melas</name>
    <dbReference type="NCBI Taxonomy" id="219545"/>
    <lineage>
        <taxon>Eukaryota</taxon>
        <taxon>Metazoa</taxon>
        <taxon>Chordata</taxon>
        <taxon>Craniata</taxon>
        <taxon>Vertebrata</taxon>
        <taxon>Euteleostomi</taxon>
        <taxon>Actinopterygii</taxon>
        <taxon>Neopterygii</taxon>
        <taxon>Teleostei</taxon>
        <taxon>Ostariophysi</taxon>
        <taxon>Siluriformes</taxon>
        <taxon>Ictaluridae</taxon>
        <taxon>Ameiurus</taxon>
    </lineage>
</organism>
<dbReference type="EC" id="2.1.1.35" evidence="4"/>
<feature type="active site" evidence="6">
    <location>
        <position position="105"/>
    </location>
</feature>
<accession>A0A7J5ZU41</accession>
<evidence type="ECO:0000256" key="5">
    <source>
        <dbReference type="ARBA" id="ARBA00047278"/>
    </source>
</evidence>
<evidence type="ECO:0000256" key="2">
    <source>
        <dbReference type="ARBA" id="ARBA00022679"/>
    </source>
</evidence>
<dbReference type="Proteomes" id="UP000593565">
    <property type="component" value="Unassembled WGS sequence"/>
</dbReference>
<dbReference type="InterPro" id="IPR030390">
    <property type="entry name" value="MeTrfase_TrmA_AS"/>
</dbReference>
<dbReference type="PROSITE" id="PS01230">
    <property type="entry name" value="TRMA_1"/>
    <property type="match status" value="1"/>
</dbReference>
<evidence type="ECO:0000313" key="8">
    <source>
        <dbReference type="Proteomes" id="UP000593565"/>
    </source>
</evidence>
<proteinExistence type="predicted"/>